<evidence type="ECO:0000313" key="3">
    <source>
        <dbReference type="Proteomes" id="UP000593572"/>
    </source>
</evidence>
<keyword evidence="3" id="KW-1185">Reference proteome</keyword>
<organism evidence="2 3">
    <name type="scientific">Gossypium lobatum</name>
    <dbReference type="NCBI Taxonomy" id="34289"/>
    <lineage>
        <taxon>Eukaryota</taxon>
        <taxon>Viridiplantae</taxon>
        <taxon>Streptophyta</taxon>
        <taxon>Embryophyta</taxon>
        <taxon>Tracheophyta</taxon>
        <taxon>Spermatophyta</taxon>
        <taxon>Magnoliopsida</taxon>
        <taxon>eudicotyledons</taxon>
        <taxon>Gunneridae</taxon>
        <taxon>Pentapetalae</taxon>
        <taxon>rosids</taxon>
        <taxon>malvids</taxon>
        <taxon>Malvales</taxon>
        <taxon>Malvaceae</taxon>
        <taxon>Malvoideae</taxon>
        <taxon>Gossypium</taxon>
    </lineage>
</organism>
<name>A0A7J8LTQ9_9ROSI</name>
<dbReference type="EMBL" id="JABEZX010000005">
    <property type="protein sequence ID" value="MBA0555760.1"/>
    <property type="molecule type" value="Genomic_DNA"/>
</dbReference>
<proteinExistence type="predicted"/>
<protein>
    <submittedName>
        <fullName evidence="2">Uncharacterized protein</fullName>
    </submittedName>
</protein>
<reference evidence="2 3" key="1">
    <citation type="journal article" date="2019" name="Genome Biol. Evol.">
        <title>Insights into the evolution of the New World diploid cottons (Gossypium, subgenus Houzingenia) based on genome sequencing.</title>
        <authorList>
            <person name="Grover C.E."/>
            <person name="Arick M.A. 2nd"/>
            <person name="Thrash A."/>
            <person name="Conover J.L."/>
            <person name="Sanders W.S."/>
            <person name="Peterson D.G."/>
            <person name="Frelichowski J.E."/>
            <person name="Scheffler J.A."/>
            <person name="Scheffler B.E."/>
            <person name="Wendel J.F."/>
        </authorList>
    </citation>
    <scope>NUCLEOTIDE SEQUENCE [LARGE SCALE GENOMIC DNA]</scope>
    <source>
        <strain evidence="2">157</strain>
        <tissue evidence="2">Leaf</tissue>
    </source>
</reference>
<feature type="compositionally biased region" description="Low complexity" evidence="1">
    <location>
        <begin position="1"/>
        <end position="10"/>
    </location>
</feature>
<feature type="region of interest" description="Disordered" evidence="1">
    <location>
        <begin position="1"/>
        <end position="25"/>
    </location>
</feature>
<accession>A0A7J8LTQ9</accession>
<evidence type="ECO:0000313" key="2">
    <source>
        <dbReference type="EMBL" id="MBA0555760.1"/>
    </source>
</evidence>
<dbReference type="AlphaFoldDB" id="A0A7J8LTQ9"/>
<dbReference type="Proteomes" id="UP000593572">
    <property type="component" value="Unassembled WGS sequence"/>
</dbReference>
<sequence length="51" mass="5989">MVIHHQQSFPSPFPQPLNQPQRSPSLSYLQHSHPLETTLFYGFFKRALHSQ</sequence>
<evidence type="ECO:0000256" key="1">
    <source>
        <dbReference type="SAM" id="MobiDB-lite"/>
    </source>
</evidence>
<comment type="caution">
    <text evidence="2">The sequence shown here is derived from an EMBL/GenBank/DDBJ whole genome shotgun (WGS) entry which is preliminary data.</text>
</comment>
<gene>
    <name evidence="2" type="ORF">Golob_025917</name>
</gene>